<dbReference type="InterPro" id="IPR000626">
    <property type="entry name" value="Ubiquitin-like_dom"/>
</dbReference>
<reference evidence="5" key="1">
    <citation type="submission" date="2019-03" db="EMBL/GenBank/DDBJ databases">
        <authorList>
            <person name="Mank J."/>
            <person name="Almeida P."/>
        </authorList>
    </citation>
    <scope>NUCLEOTIDE SEQUENCE</scope>
    <source>
        <strain evidence="5">78183</strain>
    </source>
</reference>
<feature type="compositionally biased region" description="Low complexity" evidence="1">
    <location>
        <begin position="470"/>
        <end position="481"/>
    </location>
</feature>
<dbReference type="CDD" id="cd14270">
    <property type="entry name" value="UBA"/>
    <property type="match status" value="1"/>
</dbReference>
<feature type="domain" description="UBA" evidence="3">
    <location>
        <begin position="364"/>
        <end position="404"/>
    </location>
</feature>
<feature type="domain" description="UBA" evidence="3">
    <location>
        <begin position="890"/>
        <end position="933"/>
    </location>
</feature>
<dbReference type="InterPro" id="IPR029071">
    <property type="entry name" value="Ubiquitin-like_domsf"/>
</dbReference>
<evidence type="ECO:0000256" key="1">
    <source>
        <dbReference type="SAM" id="MobiDB-lite"/>
    </source>
</evidence>
<dbReference type="InterPro" id="IPR015940">
    <property type="entry name" value="UBA"/>
</dbReference>
<dbReference type="GO" id="GO:2000058">
    <property type="term" value="P:regulation of ubiquitin-dependent protein catabolic process"/>
    <property type="evidence" value="ECO:0007669"/>
    <property type="project" value="TreeGrafter"/>
</dbReference>
<dbReference type="AlphaFoldDB" id="A0A6N2K0J8"/>
<dbReference type="SUPFAM" id="SSF54236">
    <property type="entry name" value="Ubiquitin-like"/>
    <property type="match status" value="1"/>
</dbReference>
<evidence type="ECO:0008006" key="6">
    <source>
        <dbReference type="Google" id="ProtNLM"/>
    </source>
</evidence>
<feature type="compositionally biased region" description="Low complexity" evidence="1">
    <location>
        <begin position="940"/>
        <end position="958"/>
    </location>
</feature>
<proteinExistence type="predicted"/>
<feature type="transmembrane region" description="Helical" evidence="2">
    <location>
        <begin position="577"/>
        <end position="602"/>
    </location>
</feature>
<dbReference type="SUPFAM" id="SSF46934">
    <property type="entry name" value="UBA-like"/>
    <property type="match status" value="4"/>
</dbReference>
<dbReference type="Gene3D" id="1.10.8.10">
    <property type="entry name" value="DNA helicase RuvA subunit, C-terminal domain"/>
    <property type="match status" value="3"/>
</dbReference>
<evidence type="ECO:0000259" key="3">
    <source>
        <dbReference type="PROSITE" id="PS50030"/>
    </source>
</evidence>
<dbReference type="InterPro" id="IPR039749">
    <property type="entry name" value="NUB1"/>
</dbReference>
<dbReference type="EMBL" id="CAADRP010000002">
    <property type="protein sequence ID" value="VFU21525.1"/>
    <property type="molecule type" value="Genomic_DNA"/>
</dbReference>
<feature type="domain" description="Ubiquitin-like" evidence="4">
    <location>
        <begin position="51"/>
        <end position="101"/>
    </location>
</feature>
<keyword evidence="2" id="KW-0812">Transmembrane</keyword>
<organism evidence="5">
    <name type="scientific">Salix viminalis</name>
    <name type="common">Common osier</name>
    <name type="synonym">Basket willow</name>
    <dbReference type="NCBI Taxonomy" id="40686"/>
    <lineage>
        <taxon>Eukaryota</taxon>
        <taxon>Viridiplantae</taxon>
        <taxon>Streptophyta</taxon>
        <taxon>Embryophyta</taxon>
        <taxon>Tracheophyta</taxon>
        <taxon>Spermatophyta</taxon>
        <taxon>Magnoliopsida</taxon>
        <taxon>eudicotyledons</taxon>
        <taxon>Gunneridae</taxon>
        <taxon>Pentapetalae</taxon>
        <taxon>rosids</taxon>
        <taxon>fabids</taxon>
        <taxon>Malpighiales</taxon>
        <taxon>Salicaceae</taxon>
        <taxon>Saliceae</taxon>
        <taxon>Salix</taxon>
    </lineage>
</organism>
<dbReference type="CDD" id="cd14291">
    <property type="entry name" value="UBA1_NUB1_like"/>
    <property type="match status" value="1"/>
</dbReference>
<protein>
    <recommendedName>
        <fullName evidence="6">UBA domain-containing protein</fullName>
    </recommendedName>
</protein>
<dbReference type="PANTHER" id="PTHR12948">
    <property type="entry name" value="NEDD8 ULTIMATE BUSTER-1 BS4 PROTEIN"/>
    <property type="match status" value="1"/>
</dbReference>
<dbReference type="InterPro" id="IPR009060">
    <property type="entry name" value="UBA-like_sf"/>
</dbReference>
<feature type="domain" description="UBA" evidence="3">
    <location>
        <begin position="290"/>
        <end position="330"/>
    </location>
</feature>
<dbReference type="SMART" id="SM00165">
    <property type="entry name" value="UBA"/>
    <property type="match status" value="5"/>
</dbReference>
<dbReference type="PANTHER" id="PTHR12948:SF3">
    <property type="entry name" value="NEDD8 ULTIMATE BUSTER 1"/>
    <property type="match status" value="1"/>
</dbReference>
<dbReference type="Gene3D" id="3.10.20.90">
    <property type="entry name" value="Phosphatidylinositol 3-kinase Catalytic Subunit, Chain A, domain 1"/>
    <property type="match status" value="1"/>
</dbReference>
<feature type="region of interest" description="Disordered" evidence="1">
    <location>
        <begin position="469"/>
        <end position="491"/>
    </location>
</feature>
<feature type="domain" description="UBA" evidence="3">
    <location>
        <begin position="420"/>
        <end position="463"/>
    </location>
</feature>
<name>A0A6N2K0J8_SALVM</name>
<gene>
    <name evidence="5" type="ORF">SVIM_LOCUS14212</name>
</gene>
<keyword evidence="2" id="KW-0472">Membrane</keyword>
<accession>A0A6N2K0J8</accession>
<keyword evidence="2" id="KW-1133">Transmembrane helix</keyword>
<feature type="region of interest" description="Disordered" evidence="1">
    <location>
        <begin position="939"/>
        <end position="968"/>
    </location>
</feature>
<sequence>MHKNQSKKAEFVTPPYIKSERNRLSLPLSMAKLKVAGTWAGVLEVEPENWTVLMLREEIAKRSNMGTESINLIFAGKVLKDFTSEEKNSLSHLGIKNNSKILACRVSVEEGKTLKNELLADDERNRRLARIKAAVTALSKRHADGALPIEDFDIELEDQSNNDGSDASYKWKAVYQKANEAFSLCNPKSIELVDNIPILQIDMVWCYFMLQDIAQLSVAGLRLEKAREGLERAHGKDSSRFRLLQAGRSSELALYLRLELLEGVVAYHSGQFDKSRKFLTSAQAKFFQLQVPDEALSIVMSMGFGTGDAKRSLRMSNQDVQSAVNLLVLEREQRKQKREDDIHRRNEIKQVEQKRYGVTPLKKAVDLQKLMELDSIGFEKELAAEALRKNENDTQKALDDLTNPDANNALQRAIESRKRKRQQRANDGTVEQLVSMGFERSIVISAVQAGGSLEQVMHQLLTHPRADPIAAADNSSNAHDSLLTNEGPSATEIEQRDLEMEDEIADELARGDAISDYNIDVTQEGEAINEYLALLDSGGGNGKASSSQITCFTFDFFSFDISFSGLRRLSIALLSHFLIIIVLFVFAVFLCSICCIFVLHFVCSGCGLLILTHKLLLQRLPFTICHPTFKGNNDGSDASYKWKAVYQKANEAFSLCNPKSIELVDNIPILQIDMVWCYFMLQDIAQLSVAGLRLEKAREGLERAHGKDSSPFRLLQAGRSSELALYLRLELLEGVVAYHSGQFDKSRKFLTSAQAKFFQLQVPDEALSIVMWHVIWEQDAKRSLRMSNQDVQSAVNLLVLEREQRKQKREDDIHRRNEIKQGAETVWSYTLKESCGSPETDGVGLHRFEKELAAEALRKNENDTQKALDDLTNPDANNALQRAIESRKRKRQQRANDGTVEQLVSMGFERSIVISAVQAGGSLEQVMHQLLTHPRADPIAAADNSSNAHDSSANDNASTPGSTPADAVLENLSPDTVALIIPQKSNSETWRWRMKLLITRKSDAISDYNIDVTQEHPPCDLVQTLYFHFDISYVINNTNSKSITFNEQMKKTNTENKNNFQHFS</sequence>
<evidence type="ECO:0000256" key="2">
    <source>
        <dbReference type="SAM" id="Phobius"/>
    </source>
</evidence>
<dbReference type="GO" id="GO:0031593">
    <property type="term" value="F:polyubiquitin modification-dependent protein binding"/>
    <property type="evidence" value="ECO:0007669"/>
    <property type="project" value="UniProtKB-ARBA"/>
</dbReference>
<dbReference type="PROSITE" id="PS50030">
    <property type="entry name" value="UBA"/>
    <property type="match status" value="4"/>
</dbReference>
<evidence type="ECO:0000259" key="4">
    <source>
        <dbReference type="PROSITE" id="PS50053"/>
    </source>
</evidence>
<evidence type="ECO:0000313" key="5">
    <source>
        <dbReference type="EMBL" id="VFU21525.1"/>
    </source>
</evidence>
<dbReference type="PROSITE" id="PS50053">
    <property type="entry name" value="UBIQUITIN_2"/>
    <property type="match status" value="1"/>
</dbReference>